<feature type="active site" description="Charge relay system" evidence="5">
    <location>
        <position position="202"/>
    </location>
</feature>
<dbReference type="HOGENOM" id="CLU_647192_0_0_1"/>
<dbReference type="Gene3D" id="3.40.50.200">
    <property type="entry name" value="Peptidase S8/S53 domain"/>
    <property type="match status" value="1"/>
</dbReference>
<protein>
    <submittedName>
        <fullName evidence="8">Subtilisin-like protein</fullName>
    </submittedName>
</protein>
<evidence type="ECO:0000259" key="7">
    <source>
        <dbReference type="Pfam" id="PF00082"/>
    </source>
</evidence>
<evidence type="ECO:0000313" key="9">
    <source>
        <dbReference type="Proteomes" id="UP000030672"/>
    </source>
</evidence>
<evidence type="ECO:0000256" key="4">
    <source>
        <dbReference type="ARBA" id="ARBA00022825"/>
    </source>
</evidence>
<dbReference type="GO" id="GO:0006508">
    <property type="term" value="P:proteolysis"/>
    <property type="evidence" value="ECO:0007669"/>
    <property type="project" value="UniProtKB-KW"/>
</dbReference>
<dbReference type="Pfam" id="PF00082">
    <property type="entry name" value="Peptidase_S8"/>
    <property type="match status" value="1"/>
</dbReference>
<feature type="active site" description="Charge relay system" evidence="5">
    <location>
        <position position="170"/>
    </location>
</feature>
<feature type="signal peptide" evidence="6">
    <location>
        <begin position="1"/>
        <end position="25"/>
    </location>
</feature>
<dbReference type="PRINTS" id="PR00723">
    <property type="entry name" value="SUBTILISIN"/>
</dbReference>
<keyword evidence="3 5" id="KW-0378">Hydrolase</keyword>
<dbReference type="RefSeq" id="XP_040878087.1">
    <property type="nucleotide sequence ID" value="XM_041024942.1"/>
</dbReference>
<feature type="active site" description="Charge relay system" evidence="5">
    <location>
        <position position="356"/>
    </location>
</feature>
<keyword evidence="2 5" id="KW-0645">Protease</keyword>
<evidence type="ECO:0000313" key="8">
    <source>
        <dbReference type="EMBL" id="KEQ61064.1"/>
    </source>
</evidence>
<dbReference type="GO" id="GO:0004252">
    <property type="term" value="F:serine-type endopeptidase activity"/>
    <property type="evidence" value="ECO:0007669"/>
    <property type="project" value="UniProtKB-UniRule"/>
</dbReference>
<evidence type="ECO:0000256" key="5">
    <source>
        <dbReference type="PROSITE-ProRule" id="PRU01240"/>
    </source>
</evidence>
<dbReference type="STRING" id="1043003.A0A074VPI9"/>
<evidence type="ECO:0000256" key="3">
    <source>
        <dbReference type="ARBA" id="ARBA00022801"/>
    </source>
</evidence>
<sequence>MSFTLSKNFLVIVTALASMAVAAPADLFDLAPYYPASQYAIDGSYIVRLKDGCSLQDHLNFVPGLLDLIILKLPFNLGYSAGLLDVTLNLVRQDKCVQYVEQNSGGEWLDLEAQADTEAYNSSSILESRDADAGVGYALKYLSSNVKNPADDSYFYLANSGAGVDLYIMDSGINGKAPEFEGRVTDLINRSDDPSFNDKRNHGTGVAGCAGSRTYGAAKKPNLLNVKIKTTADVVIAALGDVVNRHNSQKSVSGFKGSIINMSFRTGASQTASEALKQAFDAGIAMVAAAGNDGEDASGTFPCNSGYTTCIGSSGSDYRLAASSNRGQAVDFVASGDNVYTVANAGNAPIRQSGTSFAAPYAAGVLAVFYGYQGPNLSPSDAADLLFYNADADYIENMPADQANFMINSGFRKATGGQPYRMGL</sequence>
<dbReference type="InterPro" id="IPR050131">
    <property type="entry name" value="Peptidase_S8_subtilisin-like"/>
</dbReference>
<feature type="chain" id="PRO_5001700822" evidence="6">
    <location>
        <begin position="26"/>
        <end position="424"/>
    </location>
</feature>
<reference evidence="8 9" key="1">
    <citation type="journal article" date="2014" name="BMC Genomics">
        <title>Genome sequencing of four Aureobasidium pullulans varieties: biotechnological potential, stress tolerance, and description of new species.</title>
        <authorList>
            <person name="Gostin Ar C."/>
            <person name="Ohm R.A."/>
            <person name="Kogej T."/>
            <person name="Sonjak S."/>
            <person name="Turk M."/>
            <person name="Zajc J."/>
            <person name="Zalar P."/>
            <person name="Grube M."/>
            <person name="Sun H."/>
            <person name="Han J."/>
            <person name="Sharma A."/>
            <person name="Chiniquy J."/>
            <person name="Ngan C.Y."/>
            <person name="Lipzen A."/>
            <person name="Barry K."/>
            <person name="Grigoriev I.V."/>
            <person name="Gunde-Cimerman N."/>
        </authorList>
    </citation>
    <scope>NUCLEOTIDE SEQUENCE [LARGE SCALE GENOMIC DNA]</scope>
    <source>
        <strain evidence="8 9">CBS 110374</strain>
    </source>
</reference>
<dbReference type="InterPro" id="IPR015500">
    <property type="entry name" value="Peptidase_S8_subtilisin-rel"/>
</dbReference>
<keyword evidence="6" id="KW-0732">Signal</keyword>
<evidence type="ECO:0000256" key="1">
    <source>
        <dbReference type="ARBA" id="ARBA00011073"/>
    </source>
</evidence>
<dbReference type="PROSITE" id="PS51892">
    <property type="entry name" value="SUBTILASE"/>
    <property type="match status" value="1"/>
</dbReference>
<proteinExistence type="inferred from homology"/>
<dbReference type="PANTHER" id="PTHR43806:SF11">
    <property type="entry name" value="CEREVISIN-RELATED"/>
    <property type="match status" value="1"/>
</dbReference>
<dbReference type="Proteomes" id="UP000030672">
    <property type="component" value="Unassembled WGS sequence"/>
</dbReference>
<dbReference type="AlphaFoldDB" id="A0A074VPI9"/>
<comment type="similarity">
    <text evidence="1 5">Belongs to the peptidase S8 family.</text>
</comment>
<dbReference type="InterPro" id="IPR023828">
    <property type="entry name" value="Peptidase_S8_Ser-AS"/>
</dbReference>
<accession>A0A074VPI9</accession>
<evidence type="ECO:0000256" key="6">
    <source>
        <dbReference type="SAM" id="SignalP"/>
    </source>
</evidence>
<dbReference type="InterPro" id="IPR000209">
    <property type="entry name" value="Peptidase_S8/S53_dom"/>
</dbReference>
<keyword evidence="9" id="KW-1185">Reference proteome</keyword>
<dbReference type="GeneID" id="63918315"/>
<dbReference type="SUPFAM" id="SSF52743">
    <property type="entry name" value="Subtilisin-like"/>
    <property type="match status" value="1"/>
</dbReference>
<keyword evidence="4 5" id="KW-0720">Serine protease</keyword>
<gene>
    <name evidence="8" type="ORF">M437DRAFT_67452</name>
</gene>
<dbReference type="EMBL" id="KL584839">
    <property type="protein sequence ID" value="KEQ61064.1"/>
    <property type="molecule type" value="Genomic_DNA"/>
</dbReference>
<organism evidence="8 9">
    <name type="scientific">Aureobasidium melanogenum (strain CBS 110374)</name>
    <name type="common">Aureobasidium pullulans var. melanogenum</name>
    <dbReference type="NCBI Taxonomy" id="1043003"/>
    <lineage>
        <taxon>Eukaryota</taxon>
        <taxon>Fungi</taxon>
        <taxon>Dikarya</taxon>
        <taxon>Ascomycota</taxon>
        <taxon>Pezizomycotina</taxon>
        <taxon>Dothideomycetes</taxon>
        <taxon>Dothideomycetidae</taxon>
        <taxon>Dothideales</taxon>
        <taxon>Saccotheciaceae</taxon>
        <taxon>Aureobasidium</taxon>
    </lineage>
</organism>
<dbReference type="PANTHER" id="PTHR43806">
    <property type="entry name" value="PEPTIDASE S8"/>
    <property type="match status" value="1"/>
</dbReference>
<dbReference type="InterPro" id="IPR036852">
    <property type="entry name" value="Peptidase_S8/S53_dom_sf"/>
</dbReference>
<feature type="domain" description="Peptidase S8/S53" evidence="7">
    <location>
        <begin position="162"/>
        <end position="390"/>
    </location>
</feature>
<evidence type="ECO:0000256" key="2">
    <source>
        <dbReference type="ARBA" id="ARBA00022670"/>
    </source>
</evidence>
<dbReference type="PROSITE" id="PS00137">
    <property type="entry name" value="SUBTILASE_HIS"/>
    <property type="match status" value="1"/>
</dbReference>
<name>A0A074VPI9_AURM1</name>
<dbReference type="InterPro" id="IPR022398">
    <property type="entry name" value="Peptidase_S8_His-AS"/>
</dbReference>
<dbReference type="PROSITE" id="PS00138">
    <property type="entry name" value="SUBTILASE_SER"/>
    <property type="match status" value="1"/>
</dbReference>